<feature type="compositionally biased region" description="Basic and acidic residues" evidence="1">
    <location>
        <begin position="1"/>
        <end position="13"/>
    </location>
</feature>
<protein>
    <recommendedName>
        <fullName evidence="2">DRBM domain-containing protein</fullName>
    </recommendedName>
</protein>
<feature type="domain" description="DRBM" evidence="2">
    <location>
        <begin position="186"/>
        <end position="249"/>
    </location>
</feature>
<evidence type="ECO:0000313" key="4">
    <source>
        <dbReference type="Proteomes" id="UP000070133"/>
    </source>
</evidence>
<gene>
    <name evidence="3" type="ORF">AC578_10097</name>
</gene>
<dbReference type="SMART" id="SM00358">
    <property type="entry name" value="DSRM"/>
    <property type="match status" value="1"/>
</dbReference>
<proteinExistence type="predicted"/>
<evidence type="ECO:0000259" key="2">
    <source>
        <dbReference type="SMART" id="SM00358"/>
    </source>
</evidence>
<dbReference type="Pfam" id="PF00035">
    <property type="entry name" value="dsrm"/>
    <property type="match status" value="1"/>
</dbReference>
<evidence type="ECO:0000313" key="3">
    <source>
        <dbReference type="EMBL" id="KXS94239.1"/>
    </source>
</evidence>
<dbReference type="OrthoDB" id="3650070at2759"/>
<accession>A0A139GVN5</accession>
<dbReference type="Proteomes" id="UP000070133">
    <property type="component" value="Unassembled WGS sequence"/>
</dbReference>
<sequence length="252" mass="27891">MNSATRKDARDAAELSSVAGRVATDGFQDSRMDDSESEQSMPSSDRQTYHSRCFWLGKVLCTAYLAESIFHDATQSKTGMELEAELLGAFAEFPYSDCIEKIDALKTVDVESNGDAIKSDLMLTFLTKFGIIMDQGNNAIRQKLCNLIYSRGVSTTTAKERLLHGQISPPLSTDEDMLDEKPLAMYTMRLSEWCQQKQKSINYKADLLSLEPPRWQMTASVDGMTFSGAAKKQQSAKHIASKNACLGLGVEL</sequence>
<keyword evidence="4" id="KW-1185">Reference proteome</keyword>
<dbReference type="EMBL" id="LFZN01000309">
    <property type="protein sequence ID" value="KXS94239.1"/>
    <property type="molecule type" value="Genomic_DNA"/>
</dbReference>
<dbReference type="SUPFAM" id="SSF54768">
    <property type="entry name" value="dsRNA-binding domain-like"/>
    <property type="match status" value="1"/>
</dbReference>
<dbReference type="Gene3D" id="3.30.160.20">
    <property type="match status" value="1"/>
</dbReference>
<evidence type="ECO:0000256" key="1">
    <source>
        <dbReference type="SAM" id="MobiDB-lite"/>
    </source>
</evidence>
<name>A0A139GVN5_9PEZI</name>
<dbReference type="STRING" id="321146.A0A139GVN5"/>
<dbReference type="AlphaFoldDB" id="A0A139GVN5"/>
<reference evidence="3 4" key="1">
    <citation type="submission" date="2015-07" db="EMBL/GenBank/DDBJ databases">
        <title>Comparative genomics of the Sigatoka disease complex on banana suggests a link between parallel evolutionary changes in Pseudocercospora fijiensis and Pseudocercospora eumusae and increased virulence on the banana host.</title>
        <authorList>
            <person name="Chang T.-C."/>
            <person name="Salvucci A."/>
            <person name="Crous P.W."/>
            <person name="Stergiopoulos I."/>
        </authorList>
    </citation>
    <scope>NUCLEOTIDE SEQUENCE [LARGE SCALE GENOMIC DNA]</scope>
    <source>
        <strain evidence="3 4">CBS 114824</strain>
    </source>
</reference>
<dbReference type="CDD" id="cd00048">
    <property type="entry name" value="DSRM_SF"/>
    <property type="match status" value="1"/>
</dbReference>
<organism evidence="3 4">
    <name type="scientific">Pseudocercospora eumusae</name>
    <dbReference type="NCBI Taxonomy" id="321146"/>
    <lineage>
        <taxon>Eukaryota</taxon>
        <taxon>Fungi</taxon>
        <taxon>Dikarya</taxon>
        <taxon>Ascomycota</taxon>
        <taxon>Pezizomycotina</taxon>
        <taxon>Dothideomycetes</taxon>
        <taxon>Dothideomycetidae</taxon>
        <taxon>Mycosphaerellales</taxon>
        <taxon>Mycosphaerellaceae</taxon>
        <taxon>Pseudocercospora</taxon>
    </lineage>
</organism>
<dbReference type="InterPro" id="IPR014720">
    <property type="entry name" value="dsRBD_dom"/>
</dbReference>
<feature type="region of interest" description="Disordered" evidence="1">
    <location>
        <begin position="1"/>
        <end position="45"/>
    </location>
</feature>
<comment type="caution">
    <text evidence="3">The sequence shown here is derived from an EMBL/GenBank/DDBJ whole genome shotgun (WGS) entry which is preliminary data.</text>
</comment>